<evidence type="ECO:0000313" key="5">
    <source>
        <dbReference type="EMBL" id="MFC4337534.1"/>
    </source>
</evidence>
<reference evidence="6" key="1">
    <citation type="journal article" date="2019" name="Int. J. Syst. Evol. Microbiol.">
        <title>The Global Catalogue of Microorganisms (GCM) 10K type strain sequencing project: providing services to taxonomists for standard genome sequencing and annotation.</title>
        <authorList>
            <consortium name="The Broad Institute Genomics Platform"/>
            <consortium name="The Broad Institute Genome Sequencing Center for Infectious Disease"/>
            <person name="Wu L."/>
            <person name="Ma J."/>
        </authorList>
    </citation>
    <scope>NUCLEOTIDE SEQUENCE [LARGE SCALE GENOMIC DNA]</scope>
    <source>
        <strain evidence="6">IBRC-M 10908</strain>
    </source>
</reference>
<sequence>MATRPDTTPPRTITLPDLGSPRQSYRELIGDALRAALTAGEMAIGSVYSVPALAEQFGVSATPVREAMLDLVKEQLLEPVPNKGFRVLAVSDEQLNEYTQLRELIEVPVTARLAVTADRSDLEALRPRAEEIVAAAREGDLLAYLEADIRFHTALLELAGNRHLVEVVRDLRRRSRLYGLNSVVEAEMLEESAAQHLDLLSALLDGDAERARAIMAEHVGQVRTKVSRR</sequence>
<dbReference type="Proteomes" id="UP001595823">
    <property type="component" value="Unassembled WGS sequence"/>
</dbReference>
<dbReference type="Gene3D" id="1.10.10.10">
    <property type="entry name" value="Winged helix-like DNA-binding domain superfamily/Winged helix DNA-binding domain"/>
    <property type="match status" value="1"/>
</dbReference>
<keyword evidence="6" id="KW-1185">Reference proteome</keyword>
<dbReference type="PANTHER" id="PTHR43537:SF45">
    <property type="entry name" value="GNTR FAMILY REGULATORY PROTEIN"/>
    <property type="match status" value="1"/>
</dbReference>
<dbReference type="InterPro" id="IPR036388">
    <property type="entry name" value="WH-like_DNA-bd_sf"/>
</dbReference>
<dbReference type="EMBL" id="JBHSDK010000034">
    <property type="protein sequence ID" value="MFC4337534.1"/>
    <property type="molecule type" value="Genomic_DNA"/>
</dbReference>
<dbReference type="RefSeq" id="WP_380624617.1">
    <property type="nucleotide sequence ID" value="NZ_JBHSDK010000034.1"/>
</dbReference>
<gene>
    <name evidence="5" type="ORF">ACFPET_20260</name>
</gene>
<dbReference type="SMART" id="SM00895">
    <property type="entry name" value="FCD"/>
    <property type="match status" value="1"/>
</dbReference>
<dbReference type="Pfam" id="PF00392">
    <property type="entry name" value="GntR"/>
    <property type="match status" value="1"/>
</dbReference>
<organism evidence="5 6">
    <name type="scientific">Salininema proteolyticum</name>
    <dbReference type="NCBI Taxonomy" id="1607685"/>
    <lineage>
        <taxon>Bacteria</taxon>
        <taxon>Bacillati</taxon>
        <taxon>Actinomycetota</taxon>
        <taxon>Actinomycetes</taxon>
        <taxon>Glycomycetales</taxon>
        <taxon>Glycomycetaceae</taxon>
        <taxon>Salininema</taxon>
    </lineage>
</organism>
<dbReference type="Gene3D" id="1.20.120.530">
    <property type="entry name" value="GntR ligand-binding domain-like"/>
    <property type="match status" value="1"/>
</dbReference>
<dbReference type="SMART" id="SM00345">
    <property type="entry name" value="HTH_GNTR"/>
    <property type="match status" value="1"/>
</dbReference>
<dbReference type="InterPro" id="IPR000524">
    <property type="entry name" value="Tscrpt_reg_HTH_GntR"/>
</dbReference>
<name>A0ABV8U447_9ACTN</name>
<dbReference type="PROSITE" id="PS50949">
    <property type="entry name" value="HTH_GNTR"/>
    <property type="match status" value="1"/>
</dbReference>
<keyword evidence="2" id="KW-0238">DNA-binding</keyword>
<accession>A0ABV8U447</accession>
<evidence type="ECO:0000256" key="3">
    <source>
        <dbReference type="ARBA" id="ARBA00023163"/>
    </source>
</evidence>
<dbReference type="InterPro" id="IPR036390">
    <property type="entry name" value="WH_DNA-bd_sf"/>
</dbReference>
<evidence type="ECO:0000259" key="4">
    <source>
        <dbReference type="PROSITE" id="PS50949"/>
    </source>
</evidence>
<keyword evidence="1" id="KW-0805">Transcription regulation</keyword>
<dbReference type="InterPro" id="IPR008920">
    <property type="entry name" value="TF_FadR/GntR_C"/>
</dbReference>
<dbReference type="Pfam" id="PF07729">
    <property type="entry name" value="FCD"/>
    <property type="match status" value="1"/>
</dbReference>
<proteinExistence type="predicted"/>
<dbReference type="InterPro" id="IPR011711">
    <property type="entry name" value="GntR_C"/>
</dbReference>
<feature type="domain" description="HTH gntR-type" evidence="4">
    <location>
        <begin position="23"/>
        <end position="90"/>
    </location>
</feature>
<evidence type="ECO:0000256" key="1">
    <source>
        <dbReference type="ARBA" id="ARBA00023015"/>
    </source>
</evidence>
<evidence type="ECO:0000313" key="6">
    <source>
        <dbReference type="Proteomes" id="UP001595823"/>
    </source>
</evidence>
<evidence type="ECO:0000256" key="2">
    <source>
        <dbReference type="ARBA" id="ARBA00023125"/>
    </source>
</evidence>
<keyword evidence="3" id="KW-0804">Transcription</keyword>
<dbReference type="SUPFAM" id="SSF48008">
    <property type="entry name" value="GntR ligand-binding domain-like"/>
    <property type="match status" value="1"/>
</dbReference>
<protein>
    <submittedName>
        <fullName evidence="5">GntR family transcriptional regulator</fullName>
    </submittedName>
</protein>
<comment type="caution">
    <text evidence="5">The sequence shown here is derived from an EMBL/GenBank/DDBJ whole genome shotgun (WGS) entry which is preliminary data.</text>
</comment>
<dbReference type="PANTHER" id="PTHR43537">
    <property type="entry name" value="TRANSCRIPTIONAL REGULATOR, GNTR FAMILY"/>
    <property type="match status" value="1"/>
</dbReference>
<dbReference type="SUPFAM" id="SSF46785">
    <property type="entry name" value="Winged helix' DNA-binding domain"/>
    <property type="match status" value="1"/>
</dbReference>